<dbReference type="GO" id="GO:0008270">
    <property type="term" value="F:zinc ion binding"/>
    <property type="evidence" value="ECO:0007669"/>
    <property type="project" value="UniProtKB-KW"/>
</dbReference>
<evidence type="ECO:0000313" key="11">
    <source>
        <dbReference type="RefSeq" id="XP_016472661.1"/>
    </source>
</evidence>
<evidence type="ECO:0000256" key="6">
    <source>
        <dbReference type="ARBA" id="ARBA00023015"/>
    </source>
</evidence>
<dbReference type="PANTHER" id="PTHR26374:SF379">
    <property type="entry name" value="ZINC FINGER PROTEIN ZAT12"/>
    <property type="match status" value="1"/>
</dbReference>
<dbReference type="RefSeq" id="XP_016472661.1">
    <property type="nucleotide sequence ID" value="XM_016617175.1"/>
</dbReference>
<protein>
    <submittedName>
        <fullName evidence="11">Zinc finger protein ZAT5-like</fullName>
    </submittedName>
</protein>
<evidence type="ECO:0000256" key="5">
    <source>
        <dbReference type="ARBA" id="ARBA00022833"/>
    </source>
</evidence>
<feature type="region of interest" description="Disordered" evidence="9">
    <location>
        <begin position="33"/>
        <end position="74"/>
    </location>
</feature>
<keyword evidence="3" id="KW-0677">Repeat</keyword>
<gene>
    <name evidence="11" type="primary">LOC107794661</name>
</gene>
<dbReference type="STRING" id="4097.A0A1S4A7V1"/>
<keyword evidence="6" id="KW-0805">Transcription regulation</keyword>
<dbReference type="PaxDb" id="4097-A0A1S4A7V1"/>
<evidence type="ECO:0000256" key="9">
    <source>
        <dbReference type="SAM" id="MobiDB-lite"/>
    </source>
</evidence>
<keyword evidence="8" id="KW-0539">Nucleus</keyword>
<dbReference type="AlphaFoldDB" id="A0A1S4A7V1"/>
<evidence type="ECO:0000256" key="1">
    <source>
        <dbReference type="ARBA" id="ARBA00004123"/>
    </source>
</evidence>
<comment type="subcellular location">
    <subcellularLocation>
        <location evidence="1">Nucleus</location>
    </subcellularLocation>
</comment>
<reference evidence="11" key="1">
    <citation type="submission" date="2025-08" db="UniProtKB">
        <authorList>
            <consortium name="RefSeq"/>
        </authorList>
    </citation>
    <scope>IDENTIFICATION</scope>
</reference>
<dbReference type="OrthoDB" id="10303579at2759"/>
<dbReference type="GO" id="GO:0005634">
    <property type="term" value="C:nucleus"/>
    <property type="evidence" value="ECO:0007669"/>
    <property type="project" value="UniProtKB-SubCell"/>
</dbReference>
<evidence type="ECO:0000256" key="3">
    <source>
        <dbReference type="ARBA" id="ARBA00022737"/>
    </source>
</evidence>
<dbReference type="GO" id="GO:0010200">
    <property type="term" value="P:response to chitin"/>
    <property type="evidence" value="ECO:0000318"/>
    <property type="project" value="GO_Central"/>
</dbReference>
<feature type="compositionally biased region" description="Polar residues" evidence="9">
    <location>
        <begin position="33"/>
        <end position="46"/>
    </location>
</feature>
<proteinExistence type="predicted"/>
<keyword evidence="7" id="KW-0804">Transcription</keyword>
<organism evidence="11">
    <name type="scientific">Nicotiana tabacum</name>
    <name type="common">Common tobacco</name>
    <dbReference type="NCBI Taxonomy" id="4097"/>
    <lineage>
        <taxon>Eukaryota</taxon>
        <taxon>Viridiplantae</taxon>
        <taxon>Streptophyta</taxon>
        <taxon>Embryophyta</taxon>
        <taxon>Tracheophyta</taxon>
        <taxon>Spermatophyta</taxon>
        <taxon>Magnoliopsida</taxon>
        <taxon>eudicotyledons</taxon>
        <taxon>Gunneridae</taxon>
        <taxon>Pentapetalae</taxon>
        <taxon>asterids</taxon>
        <taxon>lamiids</taxon>
        <taxon>Solanales</taxon>
        <taxon>Solanaceae</taxon>
        <taxon>Nicotianoideae</taxon>
        <taxon>Nicotianeae</taxon>
        <taxon>Nicotiana</taxon>
    </lineage>
</organism>
<dbReference type="PANTHER" id="PTHR26374">
    <property type="entry name" value="ZINC FINGER PROTEIN ZAT5"/>
    <property type="match status" value="1"/>
</dbReference>
<dbReference type="PROSITE" id="PS00028">
    <property type="entry name" value="ZINC_FINGER_C2H2_1"/>
    <property type="match status" value="1"/>
</dbReference>
<evidence type="ECO:0000256" key="7">
    <source>
        <dbReference type="ARBA" id="ARBA00023163"/>
    </source>
</evidence>
<evidence type="ECO:0000256" key="8">
    <source>
        <dbReference type="ARBA" id="ARBA00023242"/>
    </source>
</evidence>
<evidence type="ECO:0000259" key="10">
    <source>
        <dbReference type="PROSITE" id="PS00028"/>
    </source>
</evidence>
<evidence type="ECO:0000256" key="2">
    <source>
        <dbReference type="ARBA" id="ARBA00022723"/>
    </source>
</evidence>
<keyword evidence="2" id="KW-0479">Metal-binding</keyword>
<keyword evidence="4" id="KW-0863">Zinc-finger</keyword>
<name>A0A1S4A7V1_TOBAC</name>
<sequence length="224" mass="24029">MSMDTTTEDSDSFISNTDGIICGYSDNSGWGESMISDPNITSSPSRSVDDRQQHQSKQQISTAAAGGPTDDLIISSGTSSRMQFNAYCNNCNRDAFELGLGLNIGGGEVDKGASVSSSVQTLMAVQRKTLSVNRGYSRNNKNSKIKPKVHECSICGLEFSLGQALGGHMGRHRPLAIKATNTKVSLTTVDEIQEESRSIPLLLDLNWPPQPPPRGGGTNEILHL</sequence>
<feature type="domain" description="C2H2-type" evidence="10">
    <location>
        <begin position="152"/>
        <end position="172"/>
    </location>
</feature>
<accession>A0A1S4A7V1</accession>
<dbReference type="Pfam" id="PF13912">
    <property type="entry name" value="zf-C2H2_6"/>
    <property type="match status" value="1"/>
</dbReference>
<keyword evidence="5" id="KW-0862">Zinc</keyword>
<evidence type="ECO:0000256" key="4">
    <source>
        <dbReference type="ARBA" id="ARBA00022771"/>
    </source>
</evidence>
<dbReference type="InterPro" id="IPR013087">
    <property type="entry name" value="Znf_C2H2_type"/>
</dbReference>
<dbReference type="KEGG" id="nta:107794661"/>